<feature type="region of interest" description="Disordered" evidence="1">
    <location>
        <begin position="1"/>
        <end position="43"/>
    </location>
</feature>
<proteinExistence type="predicted"/>
<accession>A0AAV2E534</accession>
<evidence type="ECO:0000313" key="3">
    <source>
        <dbReference type="Proteomes" id="UP001497516"/>
    </source>
</evidence>
<gene>
    <name evidence="2" type="ORF">LTRI10_LOCUS22348</name>
</gene>
<sequence length="150" mass="16764">MEVTKISKSARKCSSEPRRKSPPATQNRSKSPQNEGIGRKWGGKVGCGIGLVKNRLKMTGKSPKRRKVSVFRRGIEDSGDEWAIFWRRGRVDQICRRQVGHTGTATRPCVAGKTTRPGRGISQGRVKEQFWPCGNCRAFTRPKGQFHTAV</sequence>
<feature type="compositionally biased region" description="Polar residues" evidence="1">
    <location>
        <begin position="23"/>
        <end position="34"/>
    </location>
</feature>
<organism evidence="2 3">
    <name type="scientific">Linum trigynum</name>
    <dbReference type="NCBI Taxonomy" id="586398"/>
    <lineage>
        <taxon>Eukaryota</taxon>
        <taxon>Viridiplantae</taxon>
        <taxon>Streptophyta</taxon>
        <taxon>Embryophyta</taxon>
        <taxon>Tracheophyta</taxon>
        <taxon>Spermatophyta</taxon>
        <taxon>Magnoliopsida</taxon>
        <taxon>eudicotyledons</taxon>
        <taxon>Gunneridae</taxon>
        <taxon>Pentapetalae</taxon>
        <taxon>rosids</taxon>
        <taxon>fabids</taxon>
        <taxon>Malpighiales</taxon>
        <taxon>Linaceae</taxon>
        <taxon>Linum</taxon>
    </lineage>
</organism>
<dbReference type="EMBL" id="OZ034817">
    <property type="protein sequence ID" value="CAL1380934.1"/>
    <property type="molecule type" value="Genomic_DNA"/>
</dbReference>
<dbReference type="AlphaFoldDB" id="A0AAV2E534"/>
<name>A0AAV2E534_9ROSI</name>
<reference evidence="2 3" key="1">
    <citation type="submission" date="2024-04" db="EMBL/GenBank/DDBJ databases">
        <authorList>
            <person name="Fracassetti M."/>
        </authorList>
    </citation>
    <scope>NUCLEOTIDE SEQUENCE [LARGE SCALE GENOMIC DNA]</scope>
</reference>
<evidence type="ECO:0000313" key="2">
    <source>
        <dbReference type="EMBL" id="CAL1380934.1"/>
    </source>
</evidence>
<dbReference type="Proteomes" id="UP001497516">
    <property type="component" value="Chromosome 4"/>
</dbReference>
<keyword evidence="3" id="KW-1185">Reference proteome</keyword>
<protein>
    <submittedName>
        <fullName evidence="2">Uncharacterized protein</fullName>
    </submittedName>
</protein>
<evidence type="ECO:0000256" key="1">
    <source>
        <dbReference type="SAM" id="MobiDB-lite"/>
    </source>
</evidence>